<gene>
    <name evidence="2" type="primary">LOC116563593</name>
</gene>
<accession>A0A6J3JCM4</accession>
<dbReference type="GeneID" id="116563593"/>
<sequence length="225" mass="25309">MGISTRRGRGLASITANLPWPPCWEETTRHAAAKRLQRRKRRRRRRRRRRWRCLPRAAAAPGGWGRRAVREERPEPQRYGGPAGPPAFACRAVWGVAGVLWRRAQHFGLLSAAGLRDQGSPYSAPLLLPGEQDSWLLCTGFSNFLMEVQSFAFEGSQEHPHRRFSAALGLRLQRSTLKFPSPVCGTALQDCALRLPQGGFSFGKSVAPFLIDLCFFIMECCARYC</sequence>
<reference evidence="2" key="1">
    <citation type="submission" date="2025-08" db="UniProtKB">
        <authorList>
            <consortium name="RefSeq"/>
        </authorList>
    </citation>
    <scope>IDENTIFICATION</scope>
    <source>
        <tissue evidence="2">Blood</tissue>
    </source>
</reference>
<keyword evidence="1" id="KW-1185">Reference proteome</keyword>
<dbReference type="Proteomes" id="UP000504640">
    <property type="component" value="Unplaced"/>
</dbReference>
<organism evidence="1 2">
    <name type="scientific">Sapajus apella</name>
    <name type="common">Brown-capped capuchin</name>
    <name type="synonym">Cebus apella</name>
    <dbReference type="NCBI Taxonomy" id="9515"/>
    <lineage>
        <taxon>Eukaryota</taxon>
        <taxon>Metazoa</taxon>
        <taxon>Chordata</taxon>
        <taxon>Craniata</taxon>
        <taxon>Vertebrata</taxon>
        <taxon>Euteleostomi</taxon>
        <taxon>Mammalia</taxon>
        <taxon>Eutheria</taxon>
        <taxon>Euarchontoglires</taxon>
        <taxon>Primates</taxon>
        <taxon>Haplorrhini</taxon>
        <taxon>Platyrrhini</taxon>
        <taxon>Cebidae</taxon>
        <taxon>Cebinae</taxon>
        <taxon>Sapajus</taxon>
    </lineage>
</organism>
<dbReference type="AlphaFoldDB" id="A0A6J3JCM4"/>
<evidence type="ECO:0000313" key="1">
    <source>
        <dbReference type="Proteomes" id="UP000504640"/>
    </source>
</evidence>
<evidence type="ECO:0000313" key="2">
    <source>
        <dbReference type="RefSeq" id="XP_032152175.1"/>
    </source>
</evidence>
<proteinExistence type="predicted"/>
<name>A0A6J3JCM4_SAPAP</name>
<protein>
    <submittedName>
        <fullName evidence="2">Uncharacterized protein LOC116563593 isoform X1</fullName>
    </submittedName>
</protein>
<dbReference type="RefSeq" id="XP_032152175.1">
    <property type="nucleotide sequence ID" value="XM_032296284.1"/>
</dbReference>